<accession>A0A4Z2FXX6</accession>
<protein>
    <submittedName>
        <fullName evidence="3">Uncharacterized protein</fullName>
    </submittedName>
</protein>
<dbReference type="AlphaFoldDB" id="A0A4Z2FXX6"/>
<gene>
    <name evidence="3" type="ORF">EYF80_043684</name>
</gene>
<evidence type="ECO:0000313" key="3">
    <source>
        <dbReference type="EMBL" id="TNN46107.1"/>
    </source>
</evidence>
<sequence>MRSVWFLRLKALIIEVWGKDSTSHQQLLVNTSTGELRRFGEKKGQQAETQPNPRGGGEKTESPTEFNVDDAKQRTEGSAWLTARGGTPVIFQAFAAKQHGKHETDMESTV</sequence>
<dbReference type="EMBL" id="SRLO01000807">
    <property type="protein sequence ID" value="TNN46107.1"/>
    <property type="molecule type" value="Genomic_DNA"/>
</dbReference>
<evidence type="ECO:0000313" key="4">
    <source>
        <dbReference type="Proteomes" id="UP000314294"/>
    </source>
</evidence>
<keyword evidence="4" id="KW-1185">Reference proteome</keyword>
<feature type="signal peptide" evidence="2">
    <location>
        <begin position="1"/>
        <end position="18"/>
    </location>
</feature>
<feature type="compositionally biased region" description="Basic and acidic residues" evidence="1">
    <location>
        <begin position="35"/>
        <end position="45"/>
    </location>
</feature>
<feature type="chain" id="PRO_5021223539" evidence="2">
    <location>
        <begin position="19"/>
        <end position="110"/>
    </location>
</feature>
<reference evidence="3 4" key="1">
    <citation type="submission" date="2019-03" db="EMBL/GenBank/DDBJ databases">
        <title>First draft genome of Liparis tanakae, snailfish: a comprehensive survey of snailfish specific genes.</title>
        <authorList>
            <person name="Kim W."/>
            <person name="Song I."/>
            <person name="Jeong J.-H."/>
            <person name="Kim D."/>
            <person name="Kim S."/>
            <person name="Ryu S."/>
            <person name="Song J.Y."/>
            <person name="Lee S.K."/>
        </authorList>
    </citation>
    <scope>NUCLEOTIDE SEQUENCE [LARGE SCALE GENOMIC DNA]</scope>
    <source>
        <tissue evidence="3">Muscle</tissue>
    </source>
</reference>
<feature type="region of interest" description="Disordered" evidence="1">
    <location>
        <begin position="34"/>
        <end position="74"/>
    </location>
</feature>
<dbReference type="Proteomes" id="UP000314294">
    <property type="component" value="Unassembled WGS sequence"/>
</dbReference>
<organism evidence="3 4">
    <name type="scientific">Liparis tanakae</name>
    <name type="common">Tanaka's snailfish</name>
    <dbReference type="NCBI Taxonomy" id="230148"/>
    <lineage>
        <taxon>Eukaryota</taxon>
        <taxon>Metazoa</taxon>
        <taxon>Chordata</taxon>
        <taxon>Craniata</taxon>
        <taxon>Vertebrata</taxon>
        <taxon>Euteleostomi</taxon>
        <taxon>Actinopterygii</taxon>
        <taxon>Neopterygii</taxon>
        <taxon>Teleostei</taxon>
        <taxon>Neoteleostei</taxon>
        <taxon>Acanthomorphata</taxon>
        <taxon>Eupercaria</taxon>
        <taxon>Perciformes</taxon>
        <taxon>Cottioidei</taxon>
        <taxon>Cottales</taxon>
        <taxon>Liparidae</taxon>
        <taxon>Liparis</taxon>
    </lineage>
</organism>
<proteinExistence type="predicted"/>
<keyword evidence="2" id="KW-0732">Signal</keyword>
<evidence type="ECO:0000256" key="1">
    <source>
        <dbReference type="SAM" id="MobiDB-lite"/>
    </source>
</evidence>
<name>A0A4Z2FXX6_9TELE</name>
<comment type="caution">
    <text evidence="3">The sequence shown here is derived from an EMBL/GenBank/DDBJ whole genome shotgun (WGS) entry which is preliminary data.</text>
</comment>
<evidence type="ECO:0000256" key="2">
    <source>
        <dbReference type="SAM" id="SignalP"/>
    </source>
</evidence>